<sequence>MAPPPDTPEKPTDEVDKIMAKYDNDEKTEKWKKSDSYKKQQKAKEDQEIKKQQDEVQQLEDTLNQIESSKKILGKTKQLSERDLHAAEDDDFLQGLFNKYSINGKKGIKMIEKDKAFLAAQQCLQKWKGMSVEDSKQYLKDNFEAAWDQHDIHSKNKIDITEAYSMLKEI</sequence>
<dbReference type="EMBL" id="HBIA01016180">
    <property type="protein sequence ID" value="CAE0236263.1"/>
    <property type="molecule type" value="Transcribed_RNA"/>
</dbReference>
<feature type="region of interest" description="Disordered" evidence="1">
    <location>
        <begin position="1"/>
        <end position="53"/>
    </location>
</feature>
<evidence type="ECO:0000313" key="2">
    <source>
        <dbReference type="EMBL" id="CAE0236263.1"/>
    </source>
</evidence>
<protein>
    <submittedName>
        <fullName evidence="2">Uncharacterized protein</fullName>
    </submittedName>
</protein>
<name>A0A7S3CSV2_9SPIT</name>
<evidence type="ECO:0000256" key="1">
    <source>
        <dbReference type="SAM" id="MobiDB-lite"/>
    </source>
</evidence>
<feature type="compositionally biased region" description="Basic and acidic residues" evidence="1">
    <location>
        <begin position="7"/>
        <end position="53"/>
    </location>
</feature>
<organism evidence="2">
    <name type="scientific">Strombidium rassoulzadegani</name>
    <dbReference type="NCBI Taxonomy" id="1082188"/>
    <lineage>
        <taxon>Eukaryota</taxon>
        <taxon>Sar</taxon>
        <taxon>Alveolata</taxon>
        <taxon>Ciliophora</taxon>
        <taxon>Intramacronucleata</taxon>
        <taxon>Spirotrichea</taxon>
        <taxon>Oligotrichia</taxon>
        <taxon>Strombidiidae</taxon>
        <taxon>Strombidium</taxon>
    </lineage>
</organism>
<accession>A0A7S3CSV2</accession>
<gene>
    <name evidence="2" type="ORF">SRAS04492_LOCUS8070</name>
</gene>
<dbReference type="AlphaFoldDB" id="A0A7S3CSV2"/>
<reference evidence="2" key="1">
    <citation type="submission" date="2021-01" db="EMBL/GenBank/DDBJ databases">
        <authorList>
            <person name="Corre E."/>
            <person name="Pelletier E."/>
            <person name="Niang G."/>
            <person name="Scheremetjew M."/>
            <person name="Finn R."/>
            <person name="Kale V."/>
            <person name="Holt S."/>
            <person name="Cochrane G."/>
            <person name="Meng A."/>
            <person name="Brown T."/>
            <person name="Cohen L."/>
        </authorList>
    </citation>
    <scope>NUCLEOTIDE SEQUENCE</scope>
    <source>
        <strain evidence="2">Ras09</strain>
    </source>
</reference>
<proteinExistence type="predicted"/>